<accession>A0ABZ1DA01</accession>
<reference evidence="4 5" key="1">
    <citation type="submission" date="2024-01" db="EMBL/GenBank/DDBJ databases">
        <title>Comparative genomics of Cryptococcus and Kwoniella reveals pathogenesis evolution and contrasting modes of karyotype evolution via chromosome fusion or intercentromeric recombination.</title>
        <authorList>
            <person name="Coelho M.A."/>
            <person name="David-Palma M."/>
            <person name="Shea T."/>
            <person name="Bowers K."/>
            <person name="McGinley-Smith S."/>
            <person name="Mohammad A.W."/>
            <person name="Gnirke A."/>
            <person name="Yurkov A.M."/>
            <person name="Nowrousian M."/>
            <person name="Sun S."/>
            <person name="Cuomo C.A."/>
            <person name="Heitman J."/>
        </authorList>
    </citation>
    <scope>NUCLEOTIDE SEQUENCE [LARGE SCALE GENOMIC DNA]</scope>
    <source>
        <strain evidence="4">CBS 11374</strain>
    </source>
</reference>
<protein>
    <recommendedName>
        <fullName evidence="6">U3 small nucleolar RNA-associated protein 4</fullName>
    </recommendedName>
</protein>
<dbReference type="GeneID" id="87960042"/>
<evidence type="ECO:0000313" key="4">
    <source>
        <dbReference type="EMBL" id="WRT70913.1"/>
    </source>
</evidence>
<sequence length="946" mass="103871">MPVPAAMANNPSSLPLHRIRFYDHTPSPITAISFAPLPLPPPRNPSSSKGKSKDPQPVDQREEFGVLILARENGEVEIWEYVKSDEGNNMCGNWVLEKTLPPTLTHPTISSIALVIRDPLNFHRKSYAVPKIEDLRLFTAGSDSTDLTERCLSSGKILQTYDIPSPPLWSLSVSPTHDLLCLATSSASLHFLTIPQPTIFDSSPALAPPPSHLLRCDTLPSRTRTVSIAWGIPKLERVSDAHSAQDENDDDQWEWRDNYLITGNSDSSFRRWELPPPLNPNKPGLNRVILKSRAVVEKVAKPGRGGKKISQGSSNQKGTIVWGVGVLPDHNFVTSDSLGNVTFWDGATMAQKQNFRAHKADGMCLTIGPGGRSVFTSGPDQRVCQFINVPSTSGSGSQWVLTSSKRVHSHDVRALAIFPPYIPMSSNHPLAQPTLNPSYAPVLASGGWDMSLSLTSAGTPDLLSERLKNALSKPRGAVRAIFEESFSRKMGYLSGGRMNNRISFAKSARLVLGRKDRGVGIWKILDDEEGWEKVLEMELKLRTNLISSSISSDGKWLAVSDLYETKLFHLSSQGNTIRPTRIKSFLNTLSSSPLLEHLSIGLRGSGSSSILFTPDSQRLVLGSITTGQLIVIELQEDFDEDVNVIKCFAREDKIVDGRVVKGKPNGHTNGDVNMSDESDEDDESDDEVPSNKEEKSAWVSCLAVSEDGQWLAASDLDGRTGVWNLDTLQLHATLPTLPHSPISLSFPPSSPLLLLALPSNTLQFYHLEHRRLLPPSMQLYDLQNSLASLHTPLHGISFSSSREGKTVKTIIWGMDYLVTIKLDLDSITKIKGRRTSESPSLIPSIDTSPIGLVNGNGGSLSKAMRKKRAREAKEQRDNLDSPSSDQIDNLSNHGKEEEGCKIVRDRFKNILGVGWVQEEMVIVERPLGDYAGELPGGFWTGGFGRS</sequence>
<dbReference type="InterPro" id="IPR036322">
    <property type="entry name" value="WD40_repeat_dom_sf"/>
</dbReference>
<dbReference type="RefSeq" id="XP_062795652.1">
    <property type="nucleotide sequence ID" value="XM_062939601.1"/>
</dbReference>
<dbReference type="Proteomes" id="UP001329825">
    <property type="component" value="Chromosome 11"/>
</dbReference>
<dbReference type="EMBL" id="CP141891">
    <property type="protein sequence ID" value="WRT70913.1"/>
    <property type="molecule type" value="Genomic_DNA"/>
</dbReference>
<dbReference type="SUPFAM" id="SSF50978">
    <property type="entry name" value="WD40 repeat-like"/>
    <property type="match status" value="2"/>
</dbReference>
<dbReference type="SMART" id="SM00320">
    <property type="entry name" value="WD40"/>
    <property type="match status" value="6"/>
</dbReference>
<feature type="region of interest" description="Disordered" evidence="3">
    <location>
        <begin position="33"/>
        <end position="59"/>
    </location>
</feature>
<dbReference type="InterPro" id="IPR015943">
    <property type="entry name" value="WD40/YVTN_repeat-like_dom_sf"/>
</dbReference>
<dbReference type="InterPro" id="IPR046351">
    <property type="entry name" value="UTP4"/>
</dbReference>
<evidence type="ECO:0000313" key="5">
    <source>
        <dbReference type="Proteomes" id="UP001329825"/>
    </source>
</evidence>
<keyword evidence="1" id="KW-0853">WD repeat</keyword>
<evidence type="ECO:0008006" key="6">
    <source>
        <dbReference type="Google" id="ProtNLM"/>
    </source>
</evidence>
<evidence type="ECO:0000256" key="3">
    <source>
        <dbReference type="SAM" id="MobiDB-lite"/>
    </source>
</evidence>
<evidence type="ECO:0000256" key="2">
    <source>
        <dbReference type="ARBA" id="ARBA00022737"/>
    </source>
</evidence>
<proteinExistence type="predicted"/>
<dbReference type="Gene3D" id="2.130.10.10">
    <property type="entry name" value="YVTN repeat-like/Quinoprotein amine dehydrogenase"/>
    <property type="match status" value="2"/>
</dbReference>
<keyword evidence="5" id="KW-1185">Reference proteome</keyword>
<feature type="compositionally biased region" description="Polar residues" evidence="3">
    <location>
        <begin position="880"/>
        <end position="892"/>
    </location>
</feature>
<feature type="compositionally biased region" description="Acidic residues" evidence="3">
    <location>
        <begin position="674"/>
        <end position="688"/>
    </location>
</feature>
<keyword evidence="2" id="KW-0677">Repeat</keyword>
<feature type="region of interest" description="Disordered" evidence="3">
    <location>
        <begin position="659"/>
        <end position="695"/>
    </location>
</feature>
<dbReference type="PANTHER" id="PTHR44163:SF1">
    <property type="entry name" value="U3 SMALL NUCLEOLAR RNA-ASSOCIATED PROTEIN 4 HOMOLOG"/>
    <property type="match status" value="1"/>
</dbReference>
<gene>
    <name evidence="4" type="ORF">IL334_007912</name>
</gene>
<name>A0ABZ1DA01_9TREE</name>
<dbReference type="PANTHER" id="PTHR44163">
    <property type="entry name" value="U3 SMALL NUCLEOLAR RNA-ASSOCIATED PROTEIN 4 HOMOLOG"/>
    <property type="match status" value="1"/>
</dbReference>
<evidence type="ECO:0000256" key="1">
    <source>
        <dbReference type="ARBA" id="ARBA00022574"/>
    </source>
</evidence>
<dbReference type="InterPro" id="IPR019775">
    <property type="entry name" value="WD40_repeat_CS"/>
</dbReference>
<dbReference type="InterPro" id="IPR001680">
    <property type="entry name" value="WD40_rpt"/>
</dbReference>
<feature type="region of interest" description="Disordered" evidence="3">
    <location>
        <begin position="868"/>
        <end position="895"/>
    </location>
</feature>
<dbReference type="PROSITE" id="PS00678">
    <property type="entry name" value="WD_REPEATS_1"/>
    <property type="match status" value="1"/>
</dbReference>
<organism evidence="4 5">
    <name type="scientific">Kwoniella shivajii</name>
    <dbReference type="NCBI Taxonomy" id="564305"/>
    <lineage>
        <taxon>Eukaryota</taxon>
        <taxon>Fungi</taxon>
        <taxon>Dikarya</taxon>
        <taxon>Basidiomycota</taxon>
        <taxon>Agaricomycotina</taxon>
        <taxon>Tremellomycetes</taxon>
        <taxon>Tremellales</taxon>
        <taxon>Cryptococcaceae</taxon>
        <taxon>Kwoniella</taxon>
    </lineage>
</organism>